<sequence length="72" mass="8547">MNDLVQLVEKDGVSGWDQKLKTFWRRLERVTDNEDYIKEFRELMVEKNLTGTDLMTILKVVKVRPGNEHVLK</sequence>
<gene>
    <name evidence="1" type="ORF">SpAn4DRAFT_3853</name>
</gene>
<proteinExistence type="predicted"/>
<name>A0A0U1KV90_9FIRM</name>
<protein>
    <submittedName>
        <fullName evidence="1">Uncharacterized protein</fullName>
    </submittedName>
</protein>
<keyword evidence="2" id="KW-1185">Reference proteome</keyword>
<organism evidence="1 2">
    <name type="scientific">Sporomusa ovata</name>
    <dbReference type="NCBI Taxonomy" id="2378"/>
    <lineage>
        <taxon>Bacteria</taxon>
        <taxon>Bacillati</taxon>
        <taxon>Bacillota</taxon>
        <taxon>Negativicutes</taxon>
        <taxon>Selenomonadales</taxon>
        <taxon>Sporomusaceae</taxon>
        <taxon>Sporomusa</taxon>
    </lineage>
</organism>
<evidence type="ECO:0000313" key="1">
    <source>
        <dbReference type="EMBL" id="CQR71348.1"/>
    </source>
</evidence>
<evidence type="ECO:0000313" key="2">
    <source>
        <dbReference type="Proteomes" id="UP000049855"/>
    </source>
</evidence>
<dbReference type="AlphaFoldDB" id="A0A0U1KV90"/>
<dbReference type="Proteomes" id="UP000049855">
    <property type="component" value="Unassembled WGS sequence"/>
</dbReference>
<dbReference type="RefSeq" id="WP_021167452.1">
    <property type="nucleotide sequence ID" value="NZ_CTRP01000004.1"/>
</dbReference>
<dbReference type="EMBL" id="CTRP01000004">
    <property type="protein sequence ID" value="CQR71348.1"/>
    <property type="molecule type" value="Genomic_DNA"/>
</dbReference>
<reference evidence="2" key="1">
    <citation type="submission" date="2015-03" db="EMBL/GenBank/DDBJ databases">
        <authorList>
            <person name="Nijsse Bart"/>
        </authorList>
    </citation>
    <scope>NUCLEOTIDE SEQUENCE [LARGE SCALE GENOMIC DNA]</scope>
</reference>
<accession>A0A0U1KV90</accession>